<proteinExistence type="predicted"/>
<dbReference type="InterPro" id="IPR006664">
    <property type="entry name" value="OMP_bac"/>
</dbReference>
<dbReference type="AlphaFoldDB" id="A0A927AXK3"/>
<dbReference type="InterPro" id="IPR006665">
    <property type="entry name" value="OmpA-like"/>
</dbReference>
<dbReference type="Gene3D" id="3.30.1330.60">
    <property type="entry name" value="OmpA-like domain"/>
    <property type="match status" value="1"/>
</dbReference>
<keyword evidence="10" id="KW-1185">Reference proteome</keyword>
<dbReference type="PANTHER" id="PTHR30329:SF21">
    <property type="entry name" value="LIPOPROTEIN YIAD-RELATED"/>
    <property type="match status" value="1"/>
</dbReference>
<dbReference type="PROSITE" id="PS51123">
    <property type="entry name" value="OMPA_2"/>
    <property type="match status" value="1"/>
</dbReference>
<dbReference type="InterPro" id="IPR036737">
    <property type="entry name" value="OmpA-like_sf"/>
</dbReference>
<accession>A0A927AXK3</accession>
<keyword evidence="2 4" id="KW-0472">Membrane</keyword>
<gene>
    <name evidence="9" type="ORF">IC230_01780</name>
</gene>
<dbReference type="Pfam" id="PF00691">
    <property type="entry name" value="OmpA"/>
    <property type="match status" value="1"/>
</dbReference>
<evidence type="ECO:0000256" key="5">
    <source>
        <dbReference type="SAM" id="MobiDB-lite"/>
    </source>
</evidence>
<dbReference type="Proteomes" id="UP000653797">
    <property type="component" value="Unassembled WGS sequence"/>
</dbReference>
<name>A0A927AXK3_9BACT</name>
<dbReference type="CDD" id="cd07185">
    <property type="entry name" value="OmpA_C-like"/>
    <property type="match status" value="1"/>
</dbReference>
<reference evidence="9" key="1">
    <citation type="submission" date="2020-09" db="EMBL/GenBank/DDBJ databases">
        <authorList>
            <person name="Kim M.K."/>
        </authorList>
    </citation>
    <scope>NUCLEOTIDE SEQUENCE</scope>
    <source>
        <strain evidence="9">BT704</strain>
    </source>
</reference>
<keyword evidence="6" id="KW-0732">Signal</keyword>
<dbReference type="InterPro" id="IPR011658">
    <property type="entry name" value="PA14_dom"/>
</dbReference>
<evidence type="ECO:0000256" key="3">
    <source>
        <dbReference type="ARBA" id="ARBA00023237"/>
    </source>
</evidence>
<dbReference type="PRINTS" id="PR01023">
    <property type="entry name" value="NAFLGMOTY"/>
</dbReference>
<dbReference type="Gene3D" id="3.90.182.10">
    <property type="entry name" value="Toxin - Anthrax Protective Antigen,domain 1"/>
    <property type="match status" value="1"/>
</dbReference>
<comment type="subcellular location">
    <subcellularLocation>
        <location evidence="1">Cell outer membrane</location>
    </subcellularLocation>
</comment>
<feature type="signal peptide" evidence="6">
    <location>
        <begin position="1"/>
        <end position="21"/>
    </location>
</feature>
<evidence type="ECO:0000259" key="8">
    <source>
        <dbReference type="PROSITE" id="PS51820"/>
    </source>
</evidence>
<feature type="compositionally biased region" description="Basic and acidic residues" evidence="5">
    <location>
        <begin position="352"/>
        <end position="366"/>
    </location>
</feature>
<evidence type="ECO:0000313" key="10">
    <source>
        <dbReference type="Proteomes" id="UP000653797"/>
    </source>
</evidence>
<feature type="chain" id="PRO_5037919754" evidence="6">
    <location>
        <begin position="22"/>
        <end position="366"/>
    </location>
</feature>
<dbReference type="RefSeq" id="WP_191037245.1">
    <property type="nucleotide sequence ID" value="NZ_JACXAA010000001.1"/>
</dbReference>
<dbReference type="InterPro" id="IPR037524">
    <property type="entry name" value="PA14/GLEYA"/>
</dbReference>
<dbReference type="Pfam" id="PF07691">
    <property type="entry name" value="PA14"/>
    <property type="match status" value="1"/>
</dbReference>
<protein>
    <submittedName>
        <fullName evidence="9">OmpA family protein</fullName>
    </submittedName>
</protein>
<dbReference type="SMART" id="SM00758">
    <property type="entry name" value="PA14"/>
    <property type="match status" value="1"/>
</dbReference>
<feature type="domain" description="OmpA-like" evidence="7">
    <location>
        <begin position="256"/>
        <end position="366"/>
    </location>
</feature>
<dbReference type="PROSITE" id="PS51820">
    <property type="entry name" value="PA14"/>
    <property type="match status" value="1"/>
</dbReference>
<organism evidence="9 10">
    <name type="scientific">Spirosoma validum</name>
    <dbReference type="NCBI Taxonomy" id="2771355"/>
    <lineage>
        <taxon>Bacteria</taxon>
        <taxon>Pseudomonadati</taxon>
        <taxon>Bacteroidota</taxon>
        <taxon>Cytophagia</taxon>
        <taxon>Cytophagales</taxon>
        <taxon>Cytophagaceae</taxon>
        <taxon>Spirosoma</taxon>
    </lineage>
</organism>
<dbReference type="EMBL" id="JACXAA010000001">
    <property type="protein sequence ID" value="MBD2751605.1"/>
    <property type="molecule type" value="Genomic_DNA"/>
</dbReference>
<feature type="region of interest" description="Disordered" evidence="5">
    <location>
        <begin position="339"/>
        <end position="366"/>
    </location>
</feature>
<evidence type="ECO:0000256" key="6">
    <source>
        <dbReference type="SAM" id="SignalP"/>
    </source>
</evidence>
<evidence type="ECO:0000259" key="7">
    <source>
        <dbReference type="PROSITE" id="PS51123"/>
    </source>
</evidence>
<dbReference type="PANTHER" id="PTHR30329">
    <property type="entry name" value="STATOR ELEMENT OF FLAGELLAR MOTOR COMPLEX"/>
    <property type="match status" value="1"/>
</dbReference>
<evidence type="ECO:0000256" key="2">
    <source>
        <dbReference type="ARBA" id="ARBA00023136"/>
    </source>
</evidence>
<dbReference type="SUPFAM" id="SSF56988">
    <property type="entry name" value="Anthrax protective antigen"/>
    <property type="match status" value="1"/>
</dbReference>
<evidence type="ECO:0000256" key="4">
    <source>
        <dbReference type="PROSITE-ProRule" id="PRU00473"/>
    </source>
</evidence>
<dbReference type="SUPFAM" id="SSF103088">
    <property type="entry name" value="OmpA-like"/>
    <property type="match status" value="1"/>
</dbReference>
<evidence type="ECO:0000256" key="1">
    <source>
        <dbReference type="ARBA" id="ARBA00004442"/>
    </source>
</evidence>
<feature type="domain" description="PA14" evidence="8">
    <location>
        <begin position="20"/>
        <end position="167"/>
    </location>
</feature>
<dbReference type="PRINTS" id="PR01021">
    <property type="entry name" value="OMPADOMAIN"/>
</dbReference>
<evidence type="ECO:0000313" key="9">
    <source>
        <dbReference type="EMBL" id="MBD2751605.1"/>
    </source>
</evidence>
<keyword evidence="3" id="KW-0998">Cell outer membrane</keyword>
<dbReference type="InterPro" id="IPR050330">
    <property type="entry name" value="Bact_OuterMem_StrucFunc"/>
</dbReference>
<dbReference type="GO" id="GO:0009279">
    <property type="term" value="C:cell outer membrane"/>
    <property type="evidence" value="ECO:0007669"/>
    <property type="project" value="UniProtKB-SubCell"/>
</dbReference>
<comment type="caution">
    <text evidence="9">The sequence shown here is derived from an EMBL/GenBank/DDBJ whole genome shotgun (WGS) entry which is preliminary data.</text>
</comment>
<sequence length="366" mass="40738">MKLVVICWFGLFCLLAQQAQAQSGLRGDYYVGTNFEKKVFTRIDPAISFDWPKRNFSWLERTPGPGMPKSYYSVRWTGKLLAPISGVYIFNAKVDDGIRVWVGNKKVIDAWHLNDSKHFNGRVILEAGKFYELRVDYFNDMLGGAIDLLWVLPNAPRLIFNGISNPGESITSKYFFQKAPPAPVPTKPPMPVATTPVVAVAPPPKVIPKKPLPVVKSIPILTPLPPKRTAVVDTVISSAPIPKQAPEPSSDLKPGVTLTLETVQFEQSSYVLLPESSTDLNKLVQAMKANPQWYVHVVGHTDNVGDPRLNLALSENRAKVVAHYLIRQGIDDERITTEGFGGKQPITDNTTESERSKNRRVEITIR</sequence>